<comment type="caution">
    <text evidence="7">The sequence shown here is derived from an EMBL/GenBank/DDBJ whole genome shotgun (WGS) entry which is preliminary data.</text>
</comment>
<dbReference type="PROSITE" id="PS50294">
    <property type="entry name" value="WD_REPEATS_REGION"/>
    <property type="match status" value="1"/>
</dbReference>
<organism evidence="7 8">
    <name type="scientific">Hymenoscyphus albidus</name>
    <dbReference type="NCBI Taxonomy" id="595503"/>
    <lineage>
        <taxon>Eukaryota</taxon>
        <taxon>Fungi</taxon>
        <taxon>Dikarya</taxon>
        <taxon>Ascomycota</taxon>
        <taxon>Pezizomycotina</taxon>
        <taxon>Leotiomycetes</taxon>
        <taxon>Helotiales</taxon>
        <taxon>Helotiaceae</taxon>
        <taxon>Hymenoscyphus</taxon>
    </lineage>
</organism>
<proteinExistence type="inferred from homology"/>
<accession>A0A9N9LGE0</accession>
<dbReference type="AlphaFoldDB" id="A0A9N9LGE0"/>
<evidence type="ECO:0000256" key="1">
    <source>
        <dbReference type="ARBA" id="ARBA00022574"/>
    </source>
</evidence>
<keyword evidence="1 6" id="KW-0853">WD repeat</keyword>
<dbReference type="GO" id="GO:1990234">
    <property type="term" value="C:transferase complex"/>
    <property type="evidence" value="ECO:0007669"/>
    <property type="project" value="UniProtKB-ARBA"/>
</dbReference>
<dbReference type="OrthoDB" id="3783534at2759"/>
<dbReference type="SUPFAM" id="SSF50978">
    <property type="entry name" value="WD40 repeat-like"/>
    <property type="match status" value="1"/>
</dbReference>
<comment type="similarity">
    <text evidence="3">Belongs to the WD repeat MDV1/CAF4 family.</text>
</comment>
<feature type="repeat" description="WD" evidence="6">
    <location>
        <begin position="16"/>
        <end position="67"/>
    </location>
</feature>
<dbReference type="InterPro" id="IPR019775">
    <property type="entry name" value="WD40_repeat_CS"/>
</dbReference>
<dbReference type="InterPro" id="IPR015943">
    <property type="entry name" value="WD40/YVTN_repeat-like_dom_sf"/>
</dbReference>
<evidence type="ECO:0000256" key="3">
    <source>
        <dbReference type="ARBA" id="ARBA00038415"/>
    </source>
</evidence>
<dbReference type="Gene3D" id="2.130.10.10">
    <property type="entry name" value="YVTN repeat-like/Quinoprotein amine dehydrogenase"/>
    <property type="match status" value="2"/>
</dbReference>
<dbReference type="InterPro" id="IPR036322">
    <property type="entry name" value="WD40_repeat_dom_sf"/>
</dbReference>
<name>A0A9N9LGE0_9HELO</name>
<evidence type="ECO:0000256" key="4">
    <source>
        <dbReference type="ARBA" id="ARBA00039789"/>
    </source>
</evidence>
<dbReference type="GO" id="GO:0005634">
    <property type="term" value="C:nucleus"/>
    <property type="evidence" value="ECO:0007669"/>
    <property type="project" value="TreeGrafter"/>
</dbReference>
<comment type="function">
    <text evidence="5">Involved in mitochondrial fission. Acts as an adapter protein required to form mitochondrial fission complexes. Formation of these complexes is required to promote constriction and fission of the mitochondrial compartment at a late step in mitochondrial division.</text>
</comment>
<protein>
    <recommendedName>
        <fullName evidence="4">Mitochondrial division protein 1</fullName>
    </recommendedName>
</protein>
<dbReference type="SMART" id="SM00320">
    <property type="entry name" value="WD40"/>
    <property type="match status" value="2"/>
</dbReference>
<dbReference type="PROSITE" id="PS00678">
    <property type="entry name" value="WD_REPEATS_1"/>
    <property type="match status" value="1"/>
</dbReference>
<evidence type="ECO:0000256" key="2">
    <source>
        <dbReference type="ARBA" id="ARBA00022737"/>
    </source>
</evidence>
<evidence type="ECO:0000313" key="7">
    <source>
        <dbReference type="EMBL" id="CAG8972112.1"/>
    </source>
</evidence>
<dbReference type="Proteomes" id="UP000701801">
    <property type="component" value="Unassembled WGS sequence"/>
</dbReference>
<reference evidence="7" key="1">
    <citation type="submission" date="2021-07" db="EMBL/GenBank/DDBJ databases">
        <authorList>
            <person name="Durling M."/>
        </authorList>
    </citation>
    <scope>NUCLEOTIDE SEQUENCE</scope>
</reference>
<evidence type="ECO:0000313" key="8">
    <source>
        <dbReference type="Proteomes" id="UP000701801"/>
    </source>
</evidence>
<sequence length="135" mass="14564">MKSKVRPGWSATLQTLEGHSERVKSVAFSPDGKVVASGSDDQTVVASGSDDQTVRLWDASTGTPLQTLEGHSDCVNSVAFSLHSLTVLDNWVMKDKENILWLPPDYRLVSAAVWNDTIVIGHSSGGISILQLEKS</sequence>
<dbReference type="PANTHER" id="PTHR22847:SF637">
    <property type="entry name" value="WD REPEAT DOMAIN 5B"/>
    <property type="match status" value="1"/>
</dbReference>
<gene>
    <name evidence="7" type="ORF">HYALB_00011244</name>
</gene>
<keyword evidence="2" id="KW-0677">Repeat</keyword>
<keyword evidence="8" id="KW-1185">Reference proteome</keyword>
<dbReference type="PANTHER" id="PTHR22847">
    <property type="entry name" value="WD40 REPEAT PROTEIN"/>
    <property type="match status" value="1"/>
</dbReference>
<evidence type="ECO:0000256" key="6">
    <source>
        <dbReference type="PROSITE-ProRule" id="PRU00221"/>
    </source>
</evidence>
<evidence type="ECO:0000256" key="5">
    <source>
        <dbReference type="ARBA" id="ARBA00043913"/>
    </source>
</evidence>
<dbReference type="PROSITE" id="PS50082">
    <property type="entry name" value="WD_REPEATS_2"/>
    <property type="match status" value="1"/>
</dbReference>
<dbReference type="EMBL" id="CAJVRM010000034">
    <property type="protein sequence ID" value="CAG8972112.1"/>
    <property type="molecule type" value="Genomic_DNA"/>
</dbReference>
<dbReference type="Pfam" id="PF00400">
    <property type="entry name" value="WD40"/>
    <property type="match status" value="2"/>
</dbReference>
<dbReference type="InterPro" id="IPR001680">
    <property type="entry name" value="WD40_rpt"/>
</dbReference>